<keyword evidence="3" id="KW-0249">Electron transport</keyword>
<evidence type="ECO:0000313" key="12">
    <source>
        <dbReference type="Proteomes" id="UP000070449"/>
    </source>
</evidence>
<feature type="disulfide bond" description="Redox-active" evidence="9">
    <location>
        <begin position="30"/>
        <end position="33"/>
    </location>
</feature>
<protein>
    <recommendedName>
        <fullName evidence="6 7">Thioredoxin</fullName>
    </recommendedName>
</protein>
<dbReference type="Gene3D" id="3.40.30.10">
    <property type="entry name" value="Glutaredoxin"/>
    <property type="match status" value="1"/>
</dbReference>
<evidence type="ECO:0000256" key="9">
    <source>
        <dbReference type="PIRSR" id="PIRSR000077-4"/>
    </source>
</evidence>
<dbReference type="GO" id="GO:0045454">
    <property type="term" value="P:cell redox homeostasis"/>
    <property type="evidence" value="ECO:0007669"/>
    <property type="project" value="TreeGrafter"/>
</dbReference>
<proteinExistence type="inferred from homology"/>
<evidence type="ECO:0000259" key="10">
    <source>
        <dbReference type="PROSITE" id="PS51352"/>
    </source>
</evidence>
<accession>A0A136KFU3</accession>
<keyword evidence="2" id="KW-0813">Transport</keyword>
<dbReference type="InterPro" id="IPR005746">
    <property type="entry name" value="Thioredoxin"/>
</dbReference>
<dbReference type="CDD" id="cd02947">
    <property type="entry name" value="TRX_family"/>
    <property type="match status" value="1"/>
</dbReference>
<evidence type="ECO:0000256" key="6">
    <source>
        <dbReference type="NCBIfam" id="TIGR01068"/>
    </source>
</evidence>
<dbReference type="InterPro" id="IPR017937">
    <property type="entry name" value="Thioredoxin_CS"/>
</dbReference>
<comment type="caution">
    <text evidence="11">The sequence shown here is derived from an EMBL/GenBank/DDBJ whole genome shotgun (WGS) entry which is preliminary data.</text>
</comment>
<reference evidence="11 12" key="1">
    <citation type="submission" date="2015-02" db="EMBL/GenBank/DDBJ databases">
        <title>Improved understanding of the partial-nitritation anammox process through 23 genomes representing the majority of the microbial community.</title>
        <authorList>
            <person name="Speth D.R."/>
            <person name="In T Zandt M."/>
            <person name="Guerrero Cruz S."/>
            <person name="Jetten M.S."/>
            <person name="Dutilh B.E."/>
        </authorList>
    </citation>
    <scope>NUCLEOTIDE SEQUENCE [LARGE SCALE GENOMIC DNA]</scope>
    <source>
        <strain evidence="11">OLB21</strain>
    </source>
</reference>
<dbReference type="AlphaFoldDB" id="A0A136KFU3"/>
<dbReference type="STRING" id="1617427.UZ20_WS6002000817"/>
<evidence type="ECO:0000256" key="8">
    <source>
        <dbReference type="PIRSR" id="PIRSR000077-1"/>
    </source>
</evidence>
<feature type="site" description="Deprotonates C-terminal active site Cys" evidence="8">
    <location>
        <position position="24"/>
    </location>
</feature>
<dbReference type="PIRSF" id="PIRSF000077">
    <property type="entry name" value="Thioredoxin"/>
    <property type="match status" value="1"/>
</dbReference>
<organism evidence="11 12">
    <name type="scientific">candidate division WS6 bacterium OLB21</name>
    <dbReference type="NCBI Taxonomy" id="1617427"/>
    <lineage>
        <taxon>Bacteria</taxon>
        <taxon>Candidatus Dojkabacteria</taxon>
    </lineage>
</organism>
<keyword evidence="4 9" id="KW-1015">Disulfide bond</keyword>
<evidence type="ECO:0000256" key="7">
    <source>
        <dbReference type="PIRNR" id="PIRNR000077"/>
    </source>
</evidence>
<feature type="active site" description="Nucleophile" evidence="8">
    <location>
        <position position="33"/>
    </location>
</feature>
<dbReference type="FunFam" id="3.40.30.10:FF:000001">
    <property type="entry name" value="Thioredoxin"/>
    <property type="match status" value="1"/>
</dbReference>
<dbReference type="NCBIfam" id="TIGR01068">
    <property type="entry name" value="thioredoxin"/>
    <property type="match status" value="1"/>
</dbReference>
<keyword evidence="5 9" id="KW-0676">Redox-active center</keyword>
<feature type="site" description="Contributes to redox potential value" evidence="8">
    <location>
        <position position="32"/>
    </location>
</feature>
<dbReference type="EMBL" id="JYPD01000025">
    <property type="protein sequence ID" value="KXK08289.1"/>
    <property type="molecule type" value="Genomic_DNA"/>
</dbReference>
<dbReference type="PANTHER" id="PTHR45663:SF11">
    <property type="entry name" value="GEO12009P1"/>
    <property type="match status" value="1"/>
</dbReference>
<sequence length="109" mass="12369">MASQLTDTEFQAEVAEFNGVVLIDFWAEWCTPCRIQGPIIDKLAEKYKENPNIKIFKLDVDENPETQGSFHVMSIPTLMFFKSGQPAESMVGLRSEEDIDDKIQELLGN</sequence>
<feature type="domain" description="Thioredoxin" evidence="10">
    <location>
        <begin position="1"/>
        <end position="108"/>
    </location>
</feature>
<feature type="site" description="Contributes to redox potential value" evidence="8">
    <location>
        <position position="31"/>
    </location>
</feature>
<dbReference type="InterPro" id="IPR036249">
    <property type="entry name" value="Thioredoxin-like_sf"/>
</dbReference>
<dbReference type="PROSITE" id="PS00194">
    <property type="entry name" value="THIOREDOXIN_1"/>
    <property type="match status" value="1"/>
</dbReference>
<evidence type="ECO:0000256" key="3">
    <source>
        <dbReference type="ARBA" id="ARBA00022982"/>
    </source>
</evidence>
<dbReference type="InterPro" id="IPR013766">
    <property type="entry name" value="Thioredoxin_domain"/>
</dbReference>
<evidence type="ECO:0000313" key="11">
    <source>
        <dbReference type="EMBL" id="KXK08289.1"/>
    </source>
</evidence>
<dbReference type="PRINTS" id="PR00421">
    <property type="entry name" value="THIOREDOXIN"/>
</dbReference>
<dbReference type="PROSITE" id="PS51352">
    <property type="entry name" value="THIOREDOXIN_2"/>
    <property type="match status" value="1"/>
</dbReference>
<evidence type="ECO:0000256" key="1">
    <source>
        <dbReference type="ARBA" id="ARBA00008987"/>
    </source>
</evidence>
<evidence type="ECO:0000256" key="2">
    <source>
        <dbReference type="ARBA" id="ARBA00022448"/>
    </source>
</evidence>
<evidence type="ECO:0000256" key="4">
    <source>
        <dbReference type="ARBA" id="ARBA00023157"/>
    </source>
</evidence>
<feature type="active site" description="Nucleophile" evidence="8">
    <location>
        <position position="30"/>
    </location>
</feature>
<evidence type="ECO:0000256" key="5">
    <source>
        <dbReference type="ARBA" id="ARBA00023284"/>
    </source>
</evidence>
<name>A0A136KFU3_9BACT</name>
<dbReference type="SUPFAM" id="SSF52833">
    <property type="entry name" value="Thioredoxin-like"/>
    <property type="match status" value="1"/>
</dbReference>
<gene>
    <name evidence="11" type="primary">trxA_2</name>
    <name evidence="11" type="ORF">UZ20_WS6002000817</name>
</gene>
<dbReference type="GO" id="GO:0015035">
    <property type="term" value="F:protein-disulfide reductase activity"/>
    <property type="evidence" value="ECO:0007669"/>
    <property type="project" value="UniProtKB-UniRule"/>
</dbReference>
<dbReference type="Proteomes" id="UP000070449">
    <property type="component" value="Unassembled WGS sequence"/>
</dbReference>
<dbReference type="PANTHER" id="PTHR45663">
    <property type="entry name" value="GEO12009P1"/>
    <property type="match status" value="1"/>
</dbReference>
<dbReference type="GO" id="GO:0005829">
    <property type="term" value="C:cytosol"/>
    <property type="evidence" value="ECO:0007669"/>
    <property type="project" value="TreeGrafter"/>
</dbReference>
<comment type="similarity">
    <text evidence="1 7">Belongs to the thioredoxin family.</text>
</comment>
<dbReference type="Pfam" id="PF00085">
    <property type="entry name" value="Thioredoxin"/>
    <property type="match status" value="1"/>
</dbReference>